<protein>
    <submittedName>
        <fullName evidence="6">Trypsin-like peptidase domain-containing protein</fullName>
    </submittedName>
</protein>
<evidence type="ECO:0000256" key="3">
    <source>
        <dbReference type="ARBA" id="ARBA00022801"/>
    </source>
</evidence>
<evidence type="ECO:0000256" key="1">
    <source>
        <dbReference type="ARBA" id="ARBA00010541"/>
    </source>
</evidence>
<dbReference type="InterPro" id="IPR036034">
    <property type="entry name" value="PDZ_sf"/>
</dbReference>
<evidence type="ECO:0000313" key="6">
    <source>
        <dbReference type="EMBL" id="MBW8270246.1"/>
    </source>
</evidence>
<keyword evidence="7" id="KW-1185">Reference proteome</keyword>
<comment type="caution">
    <text evidence="6">The sequence shown here is derived from an EMBL/GenBank/DDBJ whole genome shotgun (WGS) entry which is preliminary data.</text>
</comment>
<reference evidence="6 7" key="1">
    <citation type="submission" date="2021-08" db="EMBL/GenBank/DDBJ databases">
        <title>Caldovatus sediminis gen. nov., sp. nov., a moderately thermophilic bacterium isolated from a hot spring.</title>
        <authorList>
            <person name="Hu C.-J."/>
            <person name="Li W.-J."/>
            <person name="Xian W.-D."/>
        </authorList>
    </citation>
    <scope>NUCLEOTIDE SEQUENCE [LARGE SCALE GENOMIC DNA]</scope>
    <source>
        <strain evidence="6 7">SYSU G05006</strain>
    </source>
</reference>
<dbReference type="Gene3D" id="2.40.10.10">
    <property type="entry name" value="Trypsin-like serine proteases"/>
    <property type="match status" value="2"/>
</dbReference>
<dbReference type="Pfam" id="PF13365">
    <property type="entry name" value="Trypsin_2"/>
    <property type="match status" value="1"/>
</dbReference>
<accession>A0ABS7F609</accession>
<evidence type="ECO:0000259" key="5">
    <source>
        <dbReference type="PROSITE" id="PS50106"/>
    </source>
</evidence>
<dbReference type="PROSITE" id="PS50106">
    <property type="entry name" value="PDZ"/>
    <property type="match status" value="1"/>
</dbReference>
<feature type="transmembrane region" description="Helical" evidence="4">
    <location>
        <begin position="7"/>
        <end position="28"/>
    </location>
</feature>
<keyword evidence="4" id="KW-0472">Membrane</keyword>
<dbReference type="Proteomes" id="UP001519924">
    <property type="component" value="Unassembled WGS sequence"/>
</dbReference>
<dbReference type="Gene3D" id="2.30.42.10">
    <property type="match status" value="1"/>
</dbReference>
<comment type="similarity">
    <text evidence="1">Belongs to the peptidase S1C family.</text>
</comment>
<dbReference type="InterPro" id="IPR051201">
    <property type="entry name" value="Chloro_Bact_Ser_Proteases"/>
</dbReference>
<dbReference type="SUPFAM" id="SSF50494">
    <property type="entry name" value="Trypsin-like serine proteases"/>
    <property type="match status" value="1"/>
</dbReference>
<keyword evidence="2" id="KW-0645">Protease</keyword>
<gene>
    <name evidence="6" type="ORF">K1J50_12195</name>
</gene>
<dbReference type="PRINTS" id="PR00834">
    <property type="entry name" value="PROTEASES2C"/>
</dbReference>
<keyword evidence="4" id="KW-0812">Transmembrane</keyword>
<dbReference type="InterPro" id="IPR009003">
    <property type="entry name" value="Peptidase_S1_PA"/>
</dbReference>
<feature type="domain" description="PDZ" evidence="5">
    <location>
        <begin position="262"/>
        <end position="336"/>
    </location>
</feature>
<keyword evidence="4" id="KW-1133">Transmembrane helix</keyword>
<sequence length="375" mass="39115">MNDQSRFLARLLAIAAAGLLLVLAWNLYPLIQAELLAPRAVPRAVTPRGDLAEDERSTIALFEAARDSVVYIATTERVLNPWTRNALDVPRGTGSGFLWDRLGHVVTNHHVVAGASGAIVRLADGRAFRAALVGTSPAHDLAVLRIGVGLGGPEPLPIGTSGDLKVGQKVFAIGNPFGLDWTLTTGIVSALNRELPNEAGGVIEGLIQTDAAINPGNSGGPLLDSAGRLIGVNTAIYSPSGAYAGIGFAVPVDTVNRVVPRLIATGRYVRPSLGVRAEEQVNAALSARLGIEGVFVLAVEPGSPAERAGIRPAQFTRDGAFRVGDVIVALGGRPVRRVADLLNALDRSEPGQTVPVTLLRNGERIEVAVTLGVAP</sequence>
<dbReference type="SUPFAM" id="SSF50156">
    <property type="entry name" value="PDZ domain-like"/>
    <property type="match status" value="1"/>
</dbReference>
<dbReference type="InterPro" id="IPR001940">
    <property type="entry name" value="Peptidase_S1C"/>
</dbReference>
<dbReference type="InterPro" id="IPR043504">
    <property type="entry name" value="Peptidase_S1_PA_chymotrypsin"/>
</dbReference>
<dbReference type="EMBL" id="JAHZUY010000034">
    <property type="protein sequence ID" value="MBW8270246.1"/>
    <property type="molecule type" value="Genomic_DNA"/>
</dbReference>
<dbReference type="SMART" id="SM00228">
    <property type="entry name" value="PDZ"/>
    <property type="match status" value="1"/>
</dbReference>
<evidence type="ECO:0000256" key="4">
    <source>
        <dbReference type="SAM" id="Phobius"/>
    </source>
</evidence>
<evidence type="ECO:0000313" key="7">
    <source>
        <dbReference type="Proteomes" id="UP001519924"/>
    </source>
</evidence>
<organism evidence="6 7">
    <name type="scientific">Caldovatus aquaticus</name>
    <dbReference type="NCBI Taxonomy" id="2865671"/>
    <lineage>
        <taxon>Bacteria</taxon>
        <taxon>Pseudomonadati</taxon>
        <taxon>Pseudomonadota</taxon>
        <taxon>Alphaproteobacteria</taxon>
        <taxon>Acetobacterales</taxon>
        <taxon>Roseomonadaceae</taxon>
        <taxon>Caldovatus</taxon>
    </lineage>
</organism>
<keyword evidence="3" id="KW-0378">Hydrolase</keyword>
<dbReference type="InterPro" id="IPR001478">
    <property type="entry name" value="PDZ"/>
</dbReference>
<dbReference type="PANTHER" id="PTHR43343:SF3">
    <property type="entry name" value="PROTEASE DO-LIKE 8, CHLOROPLASTIC"/>
    <property type="match status" value="1"/>
</dbReference>
<proteinExistence type="inferred from homology"/>
<name>A0ABS7F609_9PROT</name>
<evidence type="ECO:0000256" key="2">
    <source>
        <dbReference type="ARBA" id="ARBA00022670"/>
    </source>
</evidence>
<dbReference type="PANTHER" id="PTHR43343">
    <property type="entry name" value="PEPTIDASE S12"/>
    <property type="match status" value="1"/>
</dbReference>
<dbReference type="Pfam" id="PF13180">
    <property type="entry name" value="PDZ_2"/>
    <property type="match status" value="1"/>
</dbReference>